<sequence length="184" mass="20768">MFDPKTFLKLHKNKHIAFVGDSIARNQLESLLCMVSTASIGPTLIYTVEDSKFRKWHLPSHNINILTYWSPFLVKGIEKNSKNNVYILYLDSEDDKWAADMGHFGILVFSIGHCFLHPMGNGTSLGNCSKIRPHKEIEKKLEGMDAKMKAKEFGNLRIEALYVTKLALLRPDGNPGPYTDGISD</sequence>
<dbReference type="AlphaFoldDB" id="A0ABD1NTB0"/>
<evidence type="ECO:0000313" key="4">
    <source>
        <dbReference type="Proteomes" id="UP001604336"/>
    </source>
</evidence>
<evidence type="ECO:0000313" key="3">
    <source>
        <dbReference type="EMBL" id="KAL2454840.1"/>
    </source>
</evidence>
<accession>A0ABD1NTB0</accession>
<reference evidence="4" key="1">
    <citation type="submission" date="2024-07" db="EMBL/GenBank/DDBJ databases">
        <title>Two chromosome-level genome assemblies of Korean endemic species Abeliophyllum distichum and Forsythia ovata (Oleaceae).</title>
        <authorList>
            <person name="Jang H."/>
        </authorList>
    </citation>
    <scope>NUCLEOTIDE SEQUENCE [LARGE SCALE GENOMIC DNA]</scope>
</reference>
<gene>
    <name evidence="3" type="ORF">Adt_47662</name>
</gene>
<comment type="similarity">
    <text evidence="1">Belongs to the PC-esterase family. TBL subfamily.</text>
</comment>
<dbReference type="Proteomes" id="UP001604336">
    <property type="component" value="Unassembled WGS sequence"/>
</dbReference>
<comment type="caution">
    <text evidence="3">The sequence shown here is derived from an EMBL/GenBank/DDBJ whole genome shotgun (WGS) entry which is preliminary data.</text>
</comment>
<dbReference type="InterPro" id="IPR029962">
    <property type="entry name" value="TBL"/>
</dbReference>
<keyword evidence="4" id="KW-1185">Reference proteome</keyword>
<proteinExistence type="inferred from homology"/>
<protein>
    <submittedName>
        <fullName evidence="3">Protein ALTERED XYLOGLUCAN 4</fullName>
    </submittedName>
</protein>
<evidence type="ECO:0000256" key="1">
    <source>
        <dbReference type="ARBA" id="ARBA00007727"/>
    </source>
</evidence>
<dbReference type="PANTHER" id="PTHR32285">
    <property type="entry name" value="PROTEIN TRICHOME BIREFRINGENCE-LIKE 9-RELATED"/>
    <property type="match status" value="1"/>
</dbReference>
<dbReference type="EMBL" id="JBFOLK010000262">
    <property type="protein sequence ID" value="KAL2454840.1"/>
    <property type="molecule type" value="Genomic_DNA"/>
</dbReference>
<dbReference type="Pfam" id="PF13839">
    <property type="entry name" value="PC-Esterase"/>
    <property type="match status" value="1"/>
</dbReference>
<dbReference type="InterPro" id="IPR026057">
    <property type="entry name" value="TBL_C"/>
</dbReference>
<evidence type="ECO:0000259" key="2">
    <source>
        <dbReference type="Pfam" id="PF13839"/>
    </source>
</evidence>
<organism evidence="3 4">
    <name type="scientific">Abeliophyllum distichum</name>
    <dbReference type="NCBI Taxonomy" id="126358"/>
    <lineage>
        <taxon>Eukaryota</taxon>
        <taxon>Viridiplantae</taxon>
        <taxon>Streptophyta</taxon>
        <taxon>Embryophyta</taxon>
        <taxon>Tracheophyta</taxon>
        <taxon>Spermatophyta</taxon>
        <taxon>Magnoliopsida</taxon>
        <taxon>eudicotyledons</taxon>
        <taxon>Gunneridae</taxon>
        <taxon>Pentapetalae</taxon>
        <taxon>asterids</taxon>
        <taxon>lamiids</taxon>
        <taxon>Lamiales</taxon>
        <taxon>Oleaceae</taxon>
        <taxon>Forsythieae</taxon>
        <taxon>Abeliophyllum</taxon>
    </lineage>
</organism>
<feature type="domain" description="Trichome birefringence-like C-terminal" evidence="2">
    <location>
        <begin position="2"/>
        <end position="119"/>
    </location>
</feature>
<name>A0ABD1NTB0_9LAMI</name>
<dbReference type="PANTHER" id="PTHR32285:SF57">
    <property type="entry name" value="XYLOGLUCAN O-ACETYLTRANSFERASE 1"/>
    <property type="match status" value="1"/>
</dbReference>